<keyword evidence="3" id="KW-1185">Reference proteome</keyword>
<accession>A0A5B7GMR2</accession>
<feature type="region of interest" description="Disordered" evidence="1">
    <location>
        <begin position="50"/>
        <end position="105"/>
    </location>
</feature>
<evidence type="ECO:0000313" key="3">
    <source>
        <dbReference type="Proteomes" id="UP000324222"/>
    </source>
</evidence>
<name>A0A5B7GMR2_PORTR</name>
<protein>
    <submittedName>
        <fullName evidence="2">Uncharacterized protein</fullName>
    </submittedName>
</protein>
<evidence type="ECO:0000313" key="2">
    <source>
        <dbReference type="EMBL" id="MPC61470.1"/>
    </source>
</evidence>
<proteinExistence type="predicted"/>
<sequence length="105" mass="11838">MNVTLSLIYKFFKGQEVVEAEGIQQRIITIHTINTKHFQIITISFPSFLPSTDSPIHPPPPRGAEGQAGELGQKRDRGLPAGEVQDPNTDAHMIYYPRPRQQEFP</sequence>
<evidence type="ECO:0000256" key="1">
    <source>
        <dbReference type="SAM" id="MobiDB-lite"/>
    </source>
</evidence>
<dbReference type="Proteomes" id="UP000324222">
    <property type="component" value="Unassembled WGS sequence"/>
</dbReference>
<comment type="caution">
    <text evidence="2">The sequence shown here is derived from an EMBL/GenBank/DDBJ whole genome shotgun (WGS) entry which is preliminary data.</text>
</comment>
<gene>
    <name evidence="2" type="ORF">E2C01_055542</name>
</gene>
<dbReference type="EMBL" id="VSRR010018571">
    <property type="protein sequence ID" value="MPC61470.1"/>
    <property type="molecule type" value="Genomic_DNA"/>
</dbReference>
<dbReference type="AlphaFoldDB" id="A0A5B7GMR2"/>
<reference evidence="2 3" key="1">
    <citation type="submission" date="2019-05" db="EMBL/GenBank/DDBJ databases">
        <title>Another draft genome of Portunus trituberculatus and its Hox gene families provides insights of decapod evolution.</title>
        <authorList>
            <person name="Jeong J.-H."/>
            <person name="Song I."/>
            <person name="Kim S."/>
            <person name="Choi T."/>
            <person name="Kim D."/>
            <person name="Ryu S."/>
            <person name="Kim W."/>
        </authorList>
    </citation>
    <scope>NUCLEOTIDE SEQUENCE [LARGE SCALE GENOMIC DNA]</scope>
    <source>
        <tissue evidence="2">Muscle</tissue>
    </source>
</reference>
<organism evidence="2 3">
    <name type="scientific">Portunus trituberculatus</name>
    <name type="common">Swimming crab</name>
    <name type="synonym">Neptunus trituberculatus</name>
    <dbReference type="NCBI Taxonomy" id="210409"/>
    <lineage>
        <taxon>Eukaryota</taxon>
        <taxon>Metazoa</taxon>
        <taxon>Ecdysozoa</taxon>
        <taxon>Arthropoda</taxon>
        <taxon>Crustacea</taxon>
        <taxon>Multicrustacea</taxon>
        <taxon>Malacostraca</taxon>
        <taxon>Eumalacostraca</taxon>
        <taxon>Eucarida</taxon>
        <taxon>Decapoda</taxon>
        <taxon>Pleocyemata</taxon>
        <taxon>Brachyura</taxon>
        <taxon>Eubrachyura</taxon>
        <taxon>Portunoidea</taxon>
        <taxon>Portunidae</taxon>
        <taxon>Portuninae</taxon>
        <taxon>Portunus</taxon>
    </lineage>
</organism>